<dbReference type="PROSITE" id="PS51257">
    <property type="entry name" value="PROKAR_LIPOPROTEIN"/>
    <property type="match status" value="1"/>
</dbReference>
<organism evidence="2 3">
    <name type="scientific">Marinicella pacifica</name>
    <dbReference type="NCBI Taxonomy" id="1171543"/>
    <lineage>
        <taxon>Bacteria</taxon>
        <taxon>Pseudomonadati</taxon>
        <taxon>Pseudomonadota</taxon>
        <taxon>Gammaproteobacteria</taxon>
        <taxon>Lysobacterales</taxon>
        <taxon>Marinicellaceae</taxon>
        <taxon>Marinicella</taxon>
    </lineage>
</organism>
<dbReference type="Proteomes" id="UP000605253">
    <property type="component" value="Unassembled WGS sequence"/>
</dbReference>
<keyword evidence="3" id="KW-1185">Reference proteome</keyword>
<dbReference type="RefSeq" id="WP_188365985.1">
    <property type="nucleotide sequence ID" value="NZ_BAABJF010000028.1"/>
</dbReference>
<evidence type="ECO:0000259" key="1">
    <source>
        <dbReference type="Pfam" id="PF12680"/>
    </source>
</evidence>
<dbReference type="EMBL" id="BMEO01000015">
    <property type="protein sequence ID" value="GGG01856.1"/>
    <property type="molecule type" value="Genomic_DNA"/>
</dbReference>
<reference evidence="2" key="2">
    <citation type="submission" date="2020-09" db="EMBL/GenBank/DDBJ databases">
        <authorList>
            <person name="Sun Q."/>
            <person name="Zhou Y."/>
        </authorList>
    </citation>
    <scope>NUCLEOTIDE SEQUENCE</scope>
    <source>
        <strain evidence="2">CGMCC 1.12181</strain>
    </source>
</reference>
<accession>A0A917CXI3</accession>
<sequence length="184" mass="21209">MLKIILILIAVVVVLYACTRSPGHKPDQSFQAYFDAISQHPASHQADAKQQMQRVFADMSEGATAETIEAVYAKDLYFNDTFKIITDRDKLVEYLSETAQNADTKVEILEVIKSDDDYYVRWRMQMAFSAVGKDIESNSVGISQLRFNEHGQITFQHDFWNSSEAFYEHLPFIGRFLIKIKQRL</sequence>
<proteinExistence type="predicted"/>
<dbReference type="Gene3D" id="3.10.450.50">
    <property type="match status" value="1"/>
</dbReference>
<dbReference type="SUPFAM" id="SSF54427">
    <property type="entry name" value="NTF2-like"/>
    <property type="match status" value="1"/>
</dbReference>
<comment type="caution">
    <text evidence="2">The sequence shown here is derived from an EMBL/GenBank/DDBJ whole genome shotgun (WGS) entry which is preliminary data.</text>
</comment>
<feature type="domain" description="SnoaL-like" evidence="1">
    <location>
        <begin position="59"/>
        <end position="154"/>
    </location>
</feature>
<name>A0A917CXI3_9GAMM</name>
<dbReference type="InterPro" id="IPR037401">
    <property type="entry name" value="SnoaL-like"/>
</dbReference>
<dbReference type="InterPro" id="IPR032710">
    <property type="entry name" value="NTF2-like_dom_sf"/>
</dbReference>
<protein>
    <recommendedName>
        <fullName evidence="1">SnoaL-like domain-containing protein</fullName>
    </recommendedName>
</protein>
<dbReference type="Pfam" id="PF12680">
    <property type="entry name" value="SnoaL_2"/>
    <property type="match status" value="1"/>
</dbReference>
<evidence type="ECO:0000313" key="2">
    <source>
        <dbReference type="EMBL" id="GGG01856.1"/>
    </source>
</evidence>
<gene>
    <name evidence="2" type="ORF">GCM10011365_23820</name>
</gene>
<dbReference type="AlphaFoldDB" id="A0A917CXI3"/>
<reference evidence="2" key="1">
    <citation type="journal article" date="2014" name="Int. J. Syst. Evol. Microbiol.">
        <title>Complete genome sequence of Corynebacterium casei LMG S-19264T (=DSM 44701T), isolated from a smear-ripened cheese.</title>
        <authorList>
            <consortium name="US DOE Joint Genome Institute (JGI-PGF)"/>
            <person name="Walter F."/>
            <person name="Albersmeier A."/>
            <person name="Kalinowski J."/>
            <person name="Ruckert C."/>
        </authorList>
    </citation>
    <scope>NUCLEOTIDE SEQUENCE</scope>
    <source>
        <strain evidence="2">CGMCC 1.12181</strain>
    </source>
</reference>
<evidence type="ECO:0000313" key="3">
    <source>
        <dbReference type="Proteomes" id="UP000605253"/>
    </source>
</evidence>